<organism evidence="1">
    <name type="scientific">uncultured Caudovirales phage</name>
    <dbReference type="NCBI Taxonomy" id="2100421"/>
    <lineage>
        <taxon>Viruses</taxon>
        <taxon>Duplodnaviria</taxon>
        <taxon>Heunggongvirae</taxon>
        <taxon>Uroviricota</taxon>
        <taxon>Caudoviricetes</taxon>
        <taxon>Peduoviridae</taxon>
        <taxon>Maltschvirus</taxon>
        <taxon>Maltschvirus maltsch</taxon>
    </lineage>
</organism>
<gene>
    <name evidence="1" type="ORF">UFOVP124_39</name>
</gene>
<reference evidence="1" key="1">
    <citation type="submission" date="2020-04" db="EMBL/GenBank/DDBJ databases">
        <authorList>
            <person name="Chiriac C."/>
            <person name="Salcher M."/>
            <person name="Ghai R."/>
            <person name="Kavagutti S V."/>
        </authorList>
    </citation>
    <scope>NUCLEOTIDE SEQUENCE</scope>
</reference>
<dbReference type="EMBL" id="LR796250">
    <property type="protein sequence ID" value="CAB4130878.1"/>
    <property type="molecule type" value="Genomic_DNA"/>
</dbReference>
<accession>A0A6J5L880</accession>
<proteinExistence type="predicted"/>
<sequence>MAIFFPQVGDQKALADFLANGENWTIKLFSSNTTPASGDTAATYTEASFTGYASKTLTRTITGATWSTPTTATPSVSNYNSGTGLTWSSTSAQTIYGYYVVGATSGTLIFSERFASPISLVNPSTLTIYPQISFT</sequence>
<protein>
    <submittedName>
        <fullName evidence="1">Uncharacterized protein</fullName>
    </submittedName>
</protein>
<evidence type="ECO:0000313" key="1">
    <source>
        <dbReference type="EMBL" id="CAB4130878.1"/>
    </source>
</evidence>
<name>A0A6J5L880_9CAUD</name>